<evidence type="ECO:0000313" key="2">
    <source>
        <dbReference type="Proteomes" id="UP000541444"/>
    </source>
</evidence>
<comment type="caution">
    <text evidence="1">The sequence shown here is derived from an EMBL/GenBank/DDBJ whole genome shotgun (WGS) entry which is preliminary data.</text>
</comment>
<proteinExistence type="predicted"/>
<keyword evidence="2" id="KW-1185">Reference proteome</keyword>
<dbReference type="OrthoDB" id="1728910at2759"/>
<protein>
    <submittedName>
        <fullName evidence="1">Uncharacterized protein</fullName>
    </submittedName>
</protein>
<dbReference type="Proteomes" id="UP000541444">
    <property type="component" value="Unassembled WGS sequence"/>
</dbReference>
<name>A0A7J7MD70_9MAGN</name>
<dbReference type="EMBL" id="JACGCM010001615">
    <property type="protein sequence ID" value="KAF6152714.1"/>
    <property type="molecule type" value="Genomic_DNA"/>
</dbReference>
<organism evidence="1 2">
    <name type="scientific">Kingdonia uniflora</name>
    <dbReference type="NCBI Taxonomy" id="39325"/>
    <lineage>
        <taxon>Eukaryota</taxon>
        <taxon>Viridiplantae</taxon>
        <taxon>Streptophyta</taxon>
        <taxon>Embryophyta</taxon>
        <taxon>Tracheophyta</taxon>
        <taxon>Spermatophyta</taxon>
        <taxon>Magnoliopsida</taxon>
        <taxon>Ranunculales</taxon>
        <taxon>Circaeasteraceae</taxon>
        <taxon>Kingdonia</taxon>
    </lineage>
</organism>
<dbReference type="AlphaFoldDB" id="A0A7J7MD70"/>
<sequence>MILKSQFLGKFDVYNSDIVWSGHAWKCGKQLKHYPAFCRNDTTITISKCSSNFQLPLHCGISLTYTQFV</sequence>
<reference evidence="1 2" key="1">
    <citation type="journal article" date="2020" name="IScience">
        <title>Genome Sequencing of the Endangered Kingdonia uniflora (Circaeasteraceae, Ranunculales) Reveals Potential Mechanisms of Evolutionary Specialization.</title>
        <authorList>
            <person name="Sun Y."/>
            <person name="Deng T."/>
            <person name="Zhang A."/>
            <person name="Moore M.J."/>
            <person name="Landis J.B."/>
            <person name="Lin N."/>
            <person name="Zhang H."/>
            <person name="Zhang X."/>
            <person name="Huang J."/>
            <person name="Zhang X."/>
            <person name="Sun H."/>
            <person name="Wang H."/>
        </authorList>
    </citation>
    <scope>NUCLEOTIDE SEQUENCE [LARGE SCALE GENOMIC DNA]</scope>
    <source>
        <strain evidence="1">TB1705</strain>
        <tissue evidence="1">Leaf</tissue>
    </source>
</reference>
<evidence type="ECO:0000313" key="1">
    <source>
        <dbReference type="EMBL" id="KAF6152714.1"/>
    </source>
</evidence>
<accession>A0A7J7MD70</accession>
<gene>
    <name evidence="1" type="ORF">GIB67_021374</name>
</gene>